<reference evidence="1" key="1">
    <citation type="submission" date="2017-07" db="EMBL/GenBank/DDBJ databases">
        <title>Taro Niue Genome Assembly and Annotation.</title>
        <authorList>
            <person name="Atibalentja N."/>
            <person name="Keating K."/>
            <person name="Fields C.J."/>
        </authorList>
    </citation>
    <scope>NUCLEOTIDE SEQUENCE</scope>
    <source>
        <strain evidence="1">Niue_2</strain>
        <tissue evidence="1">Leaf</tissue>
    </source>
</reference>
<sequence length="70" mass="7923">MRDRSGTREERGPCSVVALAHVMNVDVIVHWTRSLRHSSETERRRPTRFEGVVASAHVRNVDVSLLDDVA</sequence>
<dbReference type="Proteomes" id="UP000652761">
    <property type="component" value="Unassembled WGS sequence"/>
</dbReference>
<name>A0A843X3Y3_COLES</name>
<accession>A0A843X3Y3</accession>
<evidence type="ECO:0000313" key="1">
    <source>
        <dbReference type="EMBL" id="MQM12345.1"/>
    </source>
</evidence>
<gene>
    <name evidence="1" type="ORF">Taro_045263</name>
</gene>
<comment type="caution">
    <text evidence="1">The sequence shown here is derived from an EMBL/GenBank/DDBJ whole genome shotgun (WGS) entry which is preliminary data.</text>
</comment>
<evidence type="ECO:0000313" key="2">
    <source>
        <dbReference type="Proteomes" id="UP000652761"/>
    </source>
</evidence>
<organism evidence="1 2">
    <name type="scientific">Colocasia esculenta</name>
    <name type="common">Wild taro</name>
    <name type="synonym">Arum esculentum</name>
    <dbReference type="NCBI Taxonomy" id="4460"/>
    <lineage>
        <taxon>Eukaryota</taxon>
        <taxon>Viridiplantae</taxon>
        <taxon>Streptophyta</taxon>
        <taxon>Embryophyta</taxon>
        <taxon>Tracheophyta</taxon>
        <taxon>Spermatophyta</taxon>
        <taxon>Magnoliopsida</taxon>
        <taxon>Liliopsida</taxon>
        <taxon>Araceae</taxon>
        <taxon>Aroideae</taxon>
        <taxon>Colocasieae</taxon>
        <taxon>Colocasia</taxon>
    </lineage>
</organism>
<dbReference type="AlphaFoldDB" id="A0A843X3Y3"/>
<proteinExistence type="predicted"/>
<keyword evidence="2" id="KW-1185">Reference proteome</keyword>
<protein>
    <submittedName>
        <fullName evidence="1">Uncharacterized protein</fullName>
    </submittedName>
</protein>
<dbReference type="EMBL" id="NMUH01005277">
    <property type="protein sequence ID" value="MQM12345.1"/>
    <property type="molecule type" value="Genomic_DNA"/>
</dbReference>